<dbReference type="InterPro" id="IPR041459">
    <property type="entry name" value="MPTase-PolyVal"/>
</dbReference>
<dbReference type="EMBL" id="BARS01006144">
    <property type="protein sequence ID" value="GAF83736.1"/>
    <property type="molecule type" value="Genomic_DNA"/>
</dbReference>
<evidence type="ECO:0000313" key="3">
    <source>
        <dbReference type="EMBL" id="GAF83736.1"/>
    </source>
</evidence>
<dbReference type="PIRSF" id="PIRSF037112">
    <property type="entry name" value="Antirestriction_ArdC"/>
    <property type="match status" value="1"/>
</dbReference>
<evidence type="ECO:0000259" key="1">
    <source>
        <dbReference type="Pfam" id="PF08401"/>
    </source>
</evidence>
<dbReference type="GO" id="GO:0003697">
    <property type="term" value="F:single-stranded DNA binding"/>
    <property type="evidence" value="ECO:0007669"/>
    <property type="project" value="InterPro"/>
</dbReference>
<name>X0T8S2_9ZZZZ</name>
<dbReference type="AlphaFoldDB" id="X0T8S2"/>
<protein>
    <recommendedName>
        <fullName evidence="4">DUF1738 domain-containing protein</fullName>
    </recommendedName>
</protein>
<dbReference type="Pfam" id="PF08401">
    <property type="entry name" value="ArdcN"/>
    <property type="match status" value="1"/>
</dbReference>
<accession>X0T8S2</accession>
<feature type="domain" description="Polyvalent protein metallopeptidase" evidence="2">
    <location>
        <begin position="150"/>
        <end position="271"/>
    </location>
</feature>
<organism evidence="3">
    <name type="scientific">marine sediment metagenome</name>
    <dbReference type="NCBI Taxonomy" id="412755"/>
    <lineage>
        <taxon>unclassified sequences</taxon>
        <taxon>metagenomes</taxon>
        <taxon>ecological metagenomes</taxon>
    </lineage>
</organism>
<proteinExistence type="predicted"/>
<gene>
    <name evidence="3" type="ORF">S01H1_12014</name>
</gene>
<dbReference type="Pfam" id="PF18818">
    <property type="entry name" value="MPTase-PolyVal"/>
    <property type="match status" value="1"/>
</dbReference>
<dbReference type="InterPro" id="IPR017113">
    <property type="entry name" value="Antirestriction_ArdC"/>
</dbReference>
<sequence>MSKVYQIVTDRIVQALEAGTVPWQKSWAGTAGLARNLKSGKVYRGVNAWLTNLMPFESPFWLTYKQSQAIGGNVRKGEKSTPLVFWKQWETKDKRTGDDIKLPVLRFYSAFNVEQCDGLGDKVPQPEPPRNPDFTPIERCEAVADTYLKHGPRLEIAGTQPSYSPTIDQVTMPSPTRFNTGEDYYNVLFHELTHSTGHQSRLNRKTVTESQLFGGYNYGCEELVAEMGAAFLSAECRVDALSIQENQSAYIAGWLRTIKRDSKLVVTAAAQAQKAADLILGCQWEDQQ</sequence>
<dbReference type="InterPro" id="IPR013610">
    <property type="entry name" value="ArdC_N"/>
</dbReference>
<feature type="domain" description="N-terminal" evidence="1">
    <location>
        <begin position="3"/>
        <end position="111"/>
    </location>
</feature>
<evidence type="ECO:0008006" key="4">
    <source>
        <dbReference type="Google" id="ProtNLM"/>
    </source>
</evidence>
<comment type="caution">
    <text evidence="3">The sequence shown here is derived from an EMBL/GenBank/DDBJ whole genome shotgun (WGS) entry which is preliminary data.</text>
</comment>
<reference evidence="3" key="1">
    <citation type="journal article" date="2014" name="Front. Microbiol.">
        <title>High frequency of phylogenetically diverse reductive dehalogenase-homologous genes in deep subseafloor sedimentary metagenomes.</title>
        <authorList>
            <person name="Kawai M."/>
            <person name="Futagami T."/>
            <person name="Toyoda A."/>
            <person name="Takaki Y."/>
            <person name="Nishi S."/>
            <person name="Hori S."/>
            <person name="Arai W."/>
            <person name="Tsubouchi T."/>
            <person name="Morono Y."/>
            <person name="Uchiyama I."/>
            <person name="Ito T."/>
            <person name="Fujiyama A."/>
            <person name="Inagaki F."/>
            <person name="Takami H."/>
        </authorList>
    </citation>
    <scope>NUCLEOTIDE SEQUENCE</scope>
    <source>
        <strain evidence="3">Expedition CK06-06</strain>
    </source>
</reference>
<evidence type="ECO:0000259" key="2">
    <source>
        <dbReference type="Pfam" id="PF18818"/>
    </source>
</evidence>